<dbReference type="RefSeq" id="WP_068212121.1">
    <property type="nucleotide sequence ID" value="NZ_LZIT01000225.1"/>
</dbReference>
<proteinExistence type="predicted"/>
<dbReference type="Pfam" id="PF00005">
    <property type="entry name" value="ABC_tran"/>
    <property type="match status" value="1"/>
</dbReference>
<dbReference type="Proteomes" id="UP000092086">
    <property type="component" value="Unassembled WGS sequence"/>
</dbReference>
<evidence type="ECO:0000313" key="6">
    <source>
        <dbReference type="Proteomes" id="UP000092086"/>
    </source>
</evidence>
<evidence type="ECO:0000256" key="2">
    <source>
        <dbReference type="ARBA" id="ARBA00022741"/>
    </source>
</evidence>
<name>A0ABD6P003_9MYCO</name>
<dbReference type="InterPro" id="IPR003439">
    <property type="entry name" value="ABC_transporter-like_ATP-bd"/>
</dbReference>
<keyword evidence="1" id="KW-0813">Transport</keyword>
<accession>A0ABD6P003</accession>
<dbReference type="PANTHER" id="PTHR42788:SF19">
    <property type="entry name" value="ALIPHATIC SULFONATES IMPORT ATP-BINDING PROTEIN SSUB 2"/>
    <property type="match status" value="1"/>
</dbReference>
<gene>
    <name evidence="5" type="ORF">A5672_23655</name>
</gene>
<keyword evidence="2" id="KW-0547">Nucleotide-binding</keyword>
<dbReference type="SUPFAM" id="SSF52540">
    <property type="entry name" value="P-loop containing nucleoside triphosphate hydrolases"/>
    <property type="match status" value="1"/>
</dbReference>
<dbReference type="Gene3D" id="3.40.50.300">
    <property type="entry name" value="P-loop containing nucleotide triphosphate hydrolases"/>
    <property type="match status" value="1"/>
</dbReference>
<dbReference type="InterPro" id="IPR050166">
    <property type="entry name" value="ABC_transporter_ATP-bind"/>
</dbReference>
<dbReference type="PROSITE" id="PS50893">
    <property type="entry name" value="ABC_TRANSPORTER_2"/>
    <property type="match status" value="1"/>
</dbReference>
<dbReference type="EMBL" id="LZIT01000225">
    <property type="protein sequence ID" value="OBG33892.1"/>
    <property type="molecule type" value="Genomic_DNA"/>
</dbReference>
<dbReference type="GO" id="GO:0005524">
    <property type="term" value="F:ATP binding"/>
    <property type="evidence" value="ECO:0007669"/>
    <property type="project" value="UniProtKB-KW"/>
</dbReference>
<dbReference type="SMART" id="SM00382">
    <property type="entry name" value="AAA"/>
    <property type="match status" value="1"/>
</dbReference>
<feature type="domain" description="ABC transporter" evidence="4">
    <location>
        <begin position="6"/>
        <end position="231"/>
    </location>
</feature>
<dbReference type="InterPro" id="IPR003593">
    <property type="entry name" value="AAA+_ATPase"/>
</dbReference>
<dbReference type="AlphaFoldDB" id="A0ABD6P003"/>
<dbReference type="InterPro" id="IPR017871">
    <property type="entry name" value="ABC_transporter-like_CS"/>
</dbReference>
<organism evidence="5 6">
    <name type="scientific">Mycobacterium alsense</name>
    <dbReference type="NCBI Taxonomy" id="324058"/>
    <lineage>
        <taxon>Bacteria</taxon>
        <taxon>Bacillati</taxon>
        <taxon>Actinomycetota</taxon>
        <taxon>Actinomycetes</taxon>
        <taxon>Mycobacteriales</taxon>
        <taxon>Mycobacteriaceae</taxon>
        <taxon>Mycobacterium</taxon>
    </lineage>
</organism>
<protein>
    <submittedName>
        <fullName evidence="5">Nitrate ABC transporter ATP-binding protein</fullName>
    </submittedName>
</protein>
<evidence type="ECO:0000256" key="3">
    <source>
        <dbReference type="ARBA" id="ARBA00022840"/>
    </source>
</evidence>
<keyword evidence="3 5" id="KW-0067">ATP-binding</keyword>
<dbReference type="PROSITE" id="PS00211">
    <property type="entry name" value="ABC_TRANSPORTER_1"/>
    <property type="match status" value="1"/>
</dbReference>
<dbReference type="InterPro" id="IPR027417">
    <property type="entry name" value="P-loop_NTPase"/>
</dbReference>
<sequence>MGTQAVRITNGYKRFGATPVLAGIDLSVCTGEVMAVVGRSGSGKSTLLRVLAGLEKLTSGDIAWPADGARPQTGVVFQQPLLMPWLTAAENVVFAKRFAAHRKTFDARYATDLIGRFGLHHLADRYPEQLSGGQAQRVAILRAVATKPRLLLLDEPFSALDPATRAELQRWLADLAAELAVTVVLVTHDVDEALALAQRVVLLGEDGRIRREWLVDDVFDRADLRRDVLDNYRLAPAVSP</sequence>
<evidence type="ECO:0000259" key="4">
    <source>
        <dbReference type="PROSITE" id="PS50893"/>
    </source>
</evidence>
<dbReference type="PANTHER" id="PTHR42788">
    <property type="entry name" value="TAURINE IMPORT ATP-BINDING PROTEIN-RELATED"/>
    <property type="match status" value="1"/>
</dbReference>
<comment type="caution">
    <text evidence="5">The sequence shown here is derived from an EMBL/GenBank/DDBJ whole genome shotgun (WGS) entry which is preliminary data.</text>
</comment>
<reference evidence="5 6" key="1">
    <citation type="submission" date="2016-06" db="EMBL/GenBank/DDBJ databases">
        <authorList>
            <person name="Sutton G."/>
            <person name="Brinkac L."/>
            <person name="Sanka R."/>
            <person name="Adams M."/>
            <person name="Lau E."/>
            <person name="Sam S."/>
            <person name="Sreng N."/>
            <person name="Him V."/>
            <person name="Kerleguer A."/>
            <person name="Cheng S."/>
        </authorList>
    </citation>
    <scope>NUCLEOTIDE SEQUENCE [LARGE SCALE GENOMIC DNA]</scope>
    <source>
        <strain evidence="5 6">E2978</strain>
    </source>
</reference>
<evidence type="ECO:0000256" key="1">
    <source>
        <dbReference type="ARBA" id="ARBA00022448"/>
    </source>
</evidence>
<evidence type="ECO:0000313" key="5">
    <source>
        <dbReference type="EMBL" id="OBG33892.1"/>
    </source>
</evidence>